<keyword evidence="8" id="KW-1185">Reference proteome</keyword>
<dbReference type="PANTHER" id="PTHR21143:SF131">
    <property type="entry name" value="GUSTATORY AND ODORANT RECEPTOR 63A-RELATED"/>
    <property type="match status" value="1"/>
</dbReference>
<dbReference type="EMBL" id="JACVVK020000278">
    <property type="protein sequence ID" value="KAK7480566.1"/>
    <property type="molecule type" value="Genomic_DNA"/>
</dbReference>
<evidence type="ECO:0000313" key="7">
    <source>
        <dbReference type="EMBL" id="KAK7480566.1"/>
    </source>
</evidence>
<evidence type="ECO:0000256" key="6">
    <source>
        <dbReference type="SAM" id="Phobius"/>
    </source>
</evidence>
<proteinExistence type="predicted"/>
<evidence type="ECO:0000256" key="3">
    <source>
        <dbReference type="ARBA" id="ARBA00022989"/>
    </source>
</evidence>
<keyword evidence="5" id="KW-0675">Receptor</keyword>
<accession>A0ABD0K0P9</accession>
<dbReference type="GO" id="GO:0016020">
    <property type="term" value="C:membrane"/>
    <property type="evidence" value="ECO:0007669"/>
    <property type="project" value="UniProtKB-SubCell"/>
</dbReference>
<feature type="transmembrane region" description="Helical" evidence="6">
    <location>
        <begin position="107"/>
        <end position="125"/>
    </location>
</feature>
<evidence type="ECO:0000256" key="2">
    <source>
        <dbReference type="ARBA" id="ARBA00022692"/>
    </source>
</evidence>
<keyword evidence="3 6" id="KW-1133">Transmembrane helix</keyword>
<feature type="transmembrane region" description="Helical" evidence="6">
    <location>
        <begin position="198"/>
        <end position="218"/>
    </location>
</feature>
<name>A0ABD0K0P9_9CAEN</name>
<feature type="transmembrane region" description="Helical" evidence="6">
    <location>
        <begin position="137"/>
        <end position="156"/>
    </location>
</feature>
<evidence type="ECO:0000313" key="8">
    <source>
        <dbReference type="Proteomes" id="UP001519460"/>
    </source>
</evidence>
<protein>
    <recommendedName>
        <fullName evidence="9">Gustatory receptor</fullName>
    </recommendedName>
</protein>
<evidence type="ECO:0000256" key="5">
    <source>
        <dbReference type="ARBA" id="ARBA00023170"/>
    </source>
</evidence>
<feature type="transmembrane region" description="Helical" evidence="6">
    <location>
        <begin position="238"/>
        <end position="268"/>
    </location>
</feature>
<comment type="subcellular location">
    <subcellularLocation>
        <location evidence="1">Membrane</location>
        <topology evidence="1">Multi-pass membrane protein</topology>
    </subcellularLocation>
</comment>
<dbReference type="Pfam" id="PF08395">
    <property type="entry name" value="7tm_7"/>
    <property type="match status" value="1"/>
</dbReference>
<keyword evidence="4 6" id="KW-0472">Membrane</keyword>
<keyword evidence="2 6" id="KW-0812">Transmembrane</keyword>
<dbReference type="AlphaFoldDB" id="A0ABD0K0P9"/>
<evidence type="ECO:0000256" key="1">
    <source>
        <dbReference type="ARBA" id="ARBA00004141"/>
    </source>
</evidence>
<comment type="caution">
    <text evidence="7">The sequence shown here is derived from an EMBL/GenBank/DDBJ whole genome shotgun (WGS) entry which is preliminary data.</text>
</comment>
<feature type="transmembrane region" description="Helical" evidence="6">
    <location>
        <begin position="491"/>
        <end position="513"/>
    </location>
</feature>
<dbReference type="Proteomes" id="UP001519460">
    <property type="component" value="Unassembled WGS sequence"/>
</dbReference>
<feature type="transmembrane region" description="Helical" evidence="6">
    <location>
        <begin position="460"/>
        <end position="479"/>
    </location>
</feature>
<reference evidence="7 8" key="1">
    <citation type="journal article" date="2023" name="Sci. Data">
        <title>Genome assembly of the Korean intertidal mud-creeper Batillaria attramentaria.</title>
        <authorList>
            <person name="Patra A.K."/>
            <person name="Ho P.T."/>
            <person name="Jun S."/>
            <person name="Lee S.J."/>
            <person name="Kim Y."/>
            <person name="Won Y.J."/>
        </authorList>
    </citation>
    <scope>NUCLEOTIDE SEQUENCE [LARGE SCALE GENOMIC DNA]</scope>
    <source>
        <strain evidence="7">Wonlab-2016</strain>
    </source>
</reference>
<dbReference type="InterPro" id="IPR013604">
    <property type="entry name" value="7TM_chemorcpt"/>
</dbReference>
<gene>
    <name evidence="7" type="ORF">BaRGS_00028142</name>
</gene>
<evidence type="ECO:0008006" key="9">
    <source>
        <dbReference type="Google" id="ProtNLM"/>
    </source>
</evidence>
<sequence>MKKRPDMEIRVKSTEGEMSQLVDLVLKPIIFFLRFNGFSVPPACARLRPQRPWSGVDGNCNSELNWMSQRGETHPSQGTERSRDETCSTETVNLCPKCKAVCMVTKIHSVFIAILFFVNAVRYTSVFYPMSTLNGQFVSALVFQIFFVLVAFMYVLSTRSVSKRMPVIIRQLQAYEEKYGTAVDCGKFFRKTAWRCNFYFWLQALFSIGFVVAEQTVFPSLQAHLAPFSTVEGVGYYLVLTAFAIVLYFAGSVMFSLVGFLAIMTIILHKEFSCVAKELLLVLPRSDHRLKTRTKSFYEVTGHLRKRKGKNRFRCPTKCCSSVSCLKSTTSFGDSPVVPHGPNFEAPFPNEAAEVTYVTALDSNTDTRKVFDISGGLKTLSLESVHSESEIQEGHHKVPNAILREQSTDVDDTETACTTLSPCRPQDAHESREMEFDVVHSKHQTLCELVDSTNKCVKHLICMSFVCGIFLSCLIIYGLGSGALDLANILYQVWNIVFSVFFVTLTTALGIALNDAAHAPQDVIYAADWSQLSDRLLYKAQLFASRLGHTKIGYDVYGLFVIDKSTVLMVLGTLLTYTIVVIQFQQGPANTSSSAADNSTVAG</sequence>
<organism evidence="7 8">
    <name type="scientific">Batillaria attramentaria</name>
    <dbReference type="NCBI Taxonomy" id="370345"/>
    <lineage>
        <taxon>Eukaryota</taxon>
        <taxon>Metazoa</taxon>
        <taxon>Spiralia</taxon>
        <taxon>Lophotrochozoa</taxon>
        <taxon>Mollusca</taxon>
        <taxon>Gastropoda</taxon>
        <taxon>Caenogastropoda</taxon>
        <taxon>Sorbeoconcha</taxon>
        <taxon>Cerithioidea</taxon>
        <taxon>Batillariidae</taxon>
        <taxon>Batillaria</taxon>
    </lineage>
</organism>
<evidence type="ECO:0000256" key="4">
    <source>
        <dbReference type="ARBA" id="ARBA00023136"/>
    </source>
</evidence>
<dbReference type="PANTHER" id="PTHR21143">
    <property type="entry name" value="INVERTEBRATE GUSTATORY RECEPTOR"/>
    <property type="match status" value="1"/>
</dbReference>